<dbReference type="InterPro" id="IPR010780">
    <property type="entry name" value="DUF1375"/>
</dbReference>
<dbReference type="Proteomes" id="UP000002608">
    <property type="component" value="Chromosome"/>
</dbReference>
<organism evidence="1 2">
    <name type="scientific">Shewanella pealeana (strain ATCC 700345 / ANG-SQ1)</name>
    <dbReference type="NCBI Taxonomy" id="398579"/>
    <lineage>
        <taxon>Bacteria</taxon>
        <taxon>Pseudomonadati</taxon>
        <taxon>Pseudomonadota</taxon>
        <taxon>Gammaproteobacteria</taxon>
        <taxon>Alteromonadales</taxon>
        <taxon>Shewanellaceae</taxon>
        <taxon>Shewanella</taxon>
    </lineage>
</organism>
<dbReference type="Pfam" id="PF07119">
    <property type="entry name" value="DUF1375"/>
    <property type="match status" value="1"/>
</dbReference>
<dbReference type="EMBL" id="CP000851">
    <property type="protein sequence ID" value="ABV88148.1"/>
    <property type="molecule type" value="Genomic_DNA"/>
</dbReference>
<reference evidence="1 2" key="1">
    <citation type="submission" date="2007-10" db="EMBL/GenBank/DDBJ databases">
        <title>Complete sequence of Shewanella pealeana ATCC 700345.</title>
        <authorList>
            <consortium name="US DOE Joint Genome Institute"/>
            <person name="Copeland A."/>
            <person name="Lucas S."/>
            <person name="Lapidus A."/>
            <person name="Barry K."/>
            <person name="Glavina del Rio T."/>
            <person name="Dalin E."/>
            <person name="Tice H."/>
            <person name="Pitluck S."/>
            <person name="Chertkov O."/>
            <person name="Brettin T."/>
            <person name="Bruce D."/>
            <person name="Detter J.C."/>
            <person name="Han C."/>
            <person name="Schmutz J."/>
            <person name="Larimer F."/>
            <person name="Land M."/>
            <person name="Hauser L."/>
            <person name="Kyrpides N."/>
            <person name="Kim E."/>
            <person name="Zhao J.-S.Z."/>
            <person name="Manno D."/>
            <person name="Hawari J."/>
            <person name="Richardson P."/>
        </authorList>
    </citation>
    <scope>NUCLEOTIDE SEQUENCE [LARGE SCALE GENOMIC DNA]</scope>
    <source>
        <strain evidence="2">ATCC 700345 / ANG-SQ1</strain>
    </source>
</reference>
<dbReference type="KEGG" id="spl:Spea_2829"/>
<dbReference type="HOGENOM" id="CLU_2248277_0_0_6"/>
<evidence type="ECO:0000313" key="2">
    <source>
        <dbReference type="Proteomes" id="UP000002608"/>
    </source>
</evidence>
<keyword evidence="2" id="KW-1185">Reference proteome</keyword>
<evidence type="ECO:0008006" key="3">
    <source>
        <dbReference type="Google" id="ProtNLM"/>
    </source>
</evidence>
<proteinExistence type="predicted"/>
<evidence type="ECO:0000313" key="1">
    <source>
        <dbReference type="EMBL" id="ABV88148.1"/>
    </source>
</evidence>
<protein>
    <recommendedName>
        <fullName evidence="3">YceK/YidQ family lipoprotein</fullName>
    </recommendedName>
</protein>
<gene>
    <name evidence="1" type="ordered locus">Spea_2829</name>
</gene>
<dbReference type="eggNOG" id="ENOG5031E5I">
    <property type="taxonomic scope" value="Bacteria"/>
</dbReference>
<sequence length="104" mass="11308">MFVTLLAIFISGCSTVVSKIPSNSAMGIPYSGTKYALVNTFNCNLLVLKESPPLLILSIPLSVVDLGCSMVADTVLLPIDLLPLDSNENHKQKNSVCTFHLDWR</sequence>
<dbReference type="AlphaFoldDB" id="A8H6G1"/>
<accession>A8H6G1</accession>
<dbReference type="STRING" id="398579.Spea_2829"/>
<name>A8H6G1_SHEPA</name>